<evidence type="ECO:0000313" key="5">
    <source>
        <dbReference type="EMBL" id="QUI24220.1"/>
    </source>
</evidence>
<dbReference type="InterPro" id="IPR018062">
    <property type="entry name" value="HTH_AraC-typ_CS"/>
</dbReference>
<keyword evidence="6" id="KW-1185">Reference proteome</keyword>
<evidence type="ECO:0000256" key="2">
    <source>
        <dbReference type="ARBA" id="ARBA00023125"/>
    </source>
</evidence>
<dbReference type="KEGG" id="vpy:HZI73_18835"/>
<dbReference type="Gene3D" id="1.10.10.60">
    <property type="entry name" value="Homeodomain-like"/>
    <property type="match status" value="1"/>
</dbReference>
<evidence type="ECO:0000256" key="1">
    <source>
        <dbReference type="ARBA" id="ARBA00023015"/>
    </source>
</evidence>
<dbReference type="GO" id="GO:0043565">
    <property type="term" value="F:sequence-specific DNA binding"/>
    <property type="evidence" value="ECO:0007669"/>
    <property type="project" value="InterPro"/>
</dbReference>
<gene>
    <name evidence="5" type="ORF">HZI73_18835</name>
</gene>
<organism evidence="5 6">
    <name type="scientific">Vallitalea pronyensis</name>
    <dbReference type="NCBI Taxonomy" id="1348613"/>
    <lineage>
        <taxon>Bacteria</taxon>
        <taxon>Bacillati</taxon>
        <taxon>Bacillota</taxon>
        <taxon>Clostridia</taxon>
        <taxon>Lachnospirales</taxon>
        <taxon>Vallitaleaceae</taxon>
        <taxon>Vallitalea</taxon>
    </lineage>
</organism>
<reference evidence="5" key="1">
    <citation type="submission" date="2020-07" db="EMBL/GenBank/DDBJ databases">
        <title>Vallitalea pronyensis genome.</title>
        <authorList>
            <person name="Postec A."/>
        </authorList>
    </citation>
    <scope>NUCLEOTIDE SEQUENCE</scope>
    <source>
        <strain evidence="5">FatNI3</strain>
    </source>
</reference>
<keyword evidence="1" id="KW-0805">Transcription regulation</keyword>
<dbReference type="RefSeq" id="WP_246552211.1">
    <property type="nucleotide sequence ID" value="NZ_CP058649.1"/>
</dbReference>
<dbReference type="PANTHER" id="PTHR43280:SF10">
    <property type="entry name" value="REGULATORY PROTEIN POCR"/>
    <property type="match status" value="1"/>
</dbReference>
<dbReference type="Pfam" id="PF10114">
    <property type="entry name" value="PocR"/>
    <property type="match status" value="1"/>
</dbReference>
<accession>A0A8J8SHU1</accession>
<dbReference type="SUPFAM" id="SSF46689">
    <property type="entry name" value="Homeodomain-like"/>
    <property type="match status" value="1"/>
</dbReference>
<dbReference type="PANTHER" id="PTHR43280">
    <property type="entry name" value="ARAC-FAMILY TRANSCRIPTIONAL REGULATOR"/>
    <property type="match status" value="1"/>
</dbReference>
<dbReference type="Proteomes" id="UP000683246">
    <property type="component" value="Chromosome"/>
</dbReference>
<dbReference type="InterPro" id="IPR018771">
    <property type="entry name" value="PocR_dom"/>
</dbReference>
<dbReference type="InterPro" id="IPR020449">
    <property type="entry name" value="Tscrpt_reg_AraC-type_HTH"/>
</dbReference>
<dbReference type="PROSITE" id="PS00041">
    <property type="entry name" value="HTH_ARAC_FAMILY_1"/>
    <property type="match status" value="1"/>
</dbReference>
<dbReference type="EMBL" id="CP058649">
    <property type="protein sequence ID" value="QUI24220.1"/>
    <property type="molecule type" value="Genomic_DNA"/>
</dbReference>
<dbReference type="AlphaFoldDB" id="A0A8J8SHU1"/>
<dbReference type="Pfam" id="PF12833">
    <property type="entry name" value="HTH_18"/>
    <property type="match status" value="1"/>
</dbReference>
<evidence type="ECO:0000313" key="6">
    <source>
        <dbReference type="Proteomes" id="UP000683246"/>
    </source>
</evidence>
<evidence type="ECO:0000256" key="3">
    <source>
        <dbReference type="ARBA" id="ARBA00023163"/>
    </source>
</evidence>
<evidence type="ECO:0000259" key="4">
    <source>
        <dbReference type="PROSITE" id="PS01124"/>
    </source>
</evidence>
<feature type="domain" description="HTH araC/xylS-type" evidence="4">
    <location>
        <begin position="178"/>
        <end position="276"/>
    </location>
</feature>
<proteinExistence type="predicted"/>
<sequence>MALLLELEQAERIFSDYYSLLGIGIGLYDRYYKPICLIPKRDWTFCNSIRQNKEVLKACSKCDRIAFEHAKETKELYVYKCHMGLYEAVAPIIDNNMIIGYIMVGQLLDEQSPEFQWLHIKHQCKAYGFHEEELKEVFFRLKQMNVAQIEAAANIMHACVAYLCYKNIIHVERSGIFNQVHQFLVNNMKNTITQDMVCQQLRISKTTLYNTLTHQTSLSLTKYLRQLRMTKAKELLSTTSLRINQVAEEVGICDYNYFSRLFKKTYGMSPRQFKELKL</sequence>
<dbReference type="InterPro" id="IPR018060">
    <property type="entry name" value="HTH_AraC"/>
</dbReference>
<keyword evidence="3" id="KW-0804">Transcription</keyword>
<name>A0A8J8SHU1_9FIRM</name>
<dbReference type="PRINTS" id="PR00032">
    <property type="entry name" value="HTHARAC"/>
</dbReference>
<dbReference type="GO" id="GO:0003700">
    <property type="term" value="F:DNA-binding transcription factor activity"/>
    <property type="evidence" value="ECO:0007669"/>
    <property type="project" value="InterPro"/>
</dbReference>
<dbReference type="InterPro" id="IPR009057">
    <property type="entry name" value="Homeodomain-like_sf"/>
</dbReference>
<protein>
    <submittedName>
        <fullName evidence="5">PocR ligand-binding domain-containing protein</fullName>
    </submittedName>
</protein>
<dbReference type="SMART" id="SM00342">
    <property type="entry name" value="HTH_ARAC"/>
    <property type="match status" value="1"/>
</dbReference>
<keyword evidence="2" id="KW-0238">DNA-binding</keyword>
<dbReference type="PROSITE" id="PS01124">
    <property type="entry name" value="HTH_ARAC_FAMILY_2"/>
    <property type="match status" value="1"/>
</dbReference>